<evidence type="ECO:0000313" key="2">
    <source>
        <dbReference type="EMBL" id="RYR29718.1"/>
    </source>
</evidence>
<organism evidence="2 3">
    <name type="scientific">Arachis hypogaea</name>
    <name type="common">Peanut</name>
    <dbReference type="NCBI Taxonomy" id="3818"/>
    <lineage>
        <taxon>Eukaryota</taxon>
        <taxon>Viridiplantae</taxon>
        <taxon>Streptophyta</taxon>
        <taxon>Embryophyta</taxon>
        <taxon>Tracheophyta</taxon>
        <taxon>Spermatophyta</taxon>
        <taxon>Magnoliopsida</taxon>
        <taxon>eudicotyledons</taxon>
        <taxon>Gunneridae</taxon>
        <taxon>Pentapetalae</taxon>
        <taxon>rosids</taxon>
        <taxon>fabids</taxon>
        <taxon>Fabales</taxon>
        <taxon>Fabaceae</taxon>
        <taxon>Papilionoideae</taxon>
        <taxon>50 kb inversion clade</taxon>
        <taxon>dalbergioids sensu lato</taxon>
        <taxon>Dalbergieae</taxon>
        <taxon>Pterocarpus clade</taxon>
        <taxon>Arachis</taxon>
    </lineage>
</organism>
<name>A0A445ATG6_ARAHY</name>
<dbReference type="PANTHER" id="PTHR33144">
    <property type="entry name" value="OS10G0409366 PROTEIN-RELATED"/>
    <property type="match status" value="1"/>
</dbReference>
<accession>A0A445ATG6</accession>
<dbReference type="Proteomes" id="UP000289738">
    <property type="component" value="Chromosome B01"/>
</dbReference>
<dbReference type="AlphaFoldDB" id="A0A445ATG6"/>
<gene>
    <name evidence="2" type="ORF">Ahy_B01g054199</name>
</gene>
<evidence type="ECO:0000313" key="3">
    <source>
        <dbReference type="Proteomes" id="UP000289738"/>
    </source>
</evidence>
<dbReference type="STRING" id="3818.A0A445ATG6"/>
<protein>
    <submittedName>
        <fullName evidence="2">Uncharacterized protein</fullName>
    </submittedName>
</protein>
<feature type="compositionally biased region" description="Polar residues" evidence="1">
    <location>
        <begin position="256"/>
        <end position="265"/>
    </location>
</feature>
<sequence length="265" mass="30280">MQLLLGDATLLGLEHSYSAMANKKDKTLRSSISMRDIIYEQEEQIELGPRQSRLISSMKKTRRLKDGSMVNIIGELEDTASSPSQTPLVLHTNDGGPALAPQANDNDRPTTKRKGVRQSALKLMDRLPIRLNKHGQPIGCNRTKLSSHLGTLVKNARLAPLTYISWRGLKDNWEDLWEATIEKFDIVVLGKAWVFKTLGSSWRTYKSWLKKQYFKENMSLDYNMKNCPRTVPLDRWKILSPDMIKEQSKKNKASRAKNTSQHTTR</sequence>
<proteinExistence type="predicted"/>
<evidence type="ECO:0000256" key="1">
    <source>
        <dbReference type="SAM" id="MobiDB-lite"/>
    </source>
</evidence>
<keyword evidence="3" id="KW-1185">Reference proteome</keyword>
<dbReference type="EMBL" id="SDMP01000011">
    <property type="protein sequence ID" value="RYR29718.1"/>
    <property type="molecule type" value="Genomic_DNA"/>
</dbReference>
<comment type="caution">
    <text evidence="2">The sequence shown here is derived from an EMBL/GenBank/DDBJ whole genome shotgun (WGS) entry which is preliminary data.</text>
</comment>
<dbReference type="PANTHER" id="PTHR33144:SF25">
    <property type="entry name" value="DUF4216 DOMAIN-CONTAINING PROTEIN"/>
    <property type="match status" value="1"/>
</dbReference>
<reference evidence="2 3" key="1">
    <citation type="submission" date="2019-01" db="EMBL/GenBank/DDBJ databases">
        <title>Sequencing of cultivated peanut Arachis hypogaea provides insights into genome evolution and oil improvement.</title>
        <authorList>
            <person name="Chen X."/>
        </authorList>
    </citation>
    <scope>NUCLEOTIDE SEQUENCE [LARGE SCALE GENOMIC DNA]</scope>
    <source>
        <strain evidence="3">cv. Fuhuasheng</strain>
        <tissue evidence="2">Leaves</tissue>
    </source>
</reference>
<feature type="region of interest" description="Disordered" evidence="1">
    <location>
        <begin position="93"/>
        <end position="114"/>
    </location>
</feature>
<feature type="region of interest" description="Disordered" evidence="1">
    <location>
        <begin position="245"/>
        <end position="265"/>
    </location>
</feature>